<evidence type="ECO:0000313" key="1">
    <source>
        <dbReference type="EMBL" id="ALF55256.1"/>
    </source>
</evidence>
<dbReference type="PATRIC" id="fig|224013.5.peg.5855"/>
<dbReference type="AlphaFoldDB" id="A0A0M4TXC7"/>
<dbReference type="EMBL" id="CP012036">
    <property type="protein sequence ID" value="ALF55256.1"/>
    <property type="molecule type" value="Genomic_DNA"/>
</dbReference>
<reference evidence="2" key="1">
    <citation type="submission" date="2015-07" db="EMBL/GenBank/DDBJ databases">
        <title>Genome Of Nitrogen-Fixing Cyanobacterium Nostoc piscinale CENA21 From Solimoes/Amazon River Floodplain Sediments And Comparative Genomics To Uncover Biosynthetic Natural Products Potential.</title>
        <authorList>
            <person name="Leao T.F."/>
            <person name="Leao P.N."/>
            <person name="Guimaraes P.I."/>
            <person name="de Melo A.G.C."/>
            <person name="Ramos R.T.J."/>
            <person name="Silva A."/>
            <person name="Fiore M.F."/>
            <person name="Schneider M.P.C."/>
        </authorList>
    </citation>
    <scope>NUCLEOTIDE SEQUENCE [LARGE SCALE GENOMIC DNA]</scope>
    <source>
        <strain evidence="2">CENA21</strain>
    </source>
</reference>
<reference evidence="1 2" key="2">
    <citation type="journal article" date="2016" name="Genome Announc.">
        <title>Draft Genome Sequence of the N2-Fixing Cyanobacterium Nostoc piscinale CENA21, Isolated from the Brazilian Amazon Floodplain.</title>
        <authorList>
            <person name="Leao T."/>
            <person name="Guimaraes P.I."/>
            <person name="de Melo A.G."/>
            <person name="Ramos R.T."/>
            <person name="Leao P.N."/>
            <person name="Silva A."/>
            <person name="Fiore M.F."/>
            <person name="Schneider M.P."/>
        </authorList>
    </citation>
    <scope>NUCLEOTIDE SEQUENCE [LARGE SCALE GENOMIC DNA]</scope>
    <source>
        <strain evidence="1 2">CENA21</strain>
    </source>
</reference>
<proteinExistence type="predicted"/>
<dbReference type="RefSeq" id="WP_062296263.1">
    <property type="nucleotide sequence ID" value="NZ_CP012036.1"/>
</dbReference>
<name>A0A0M4TXC7_9NOSO</name>
<evidence type="ECO:0000313" key="2">
    <source>
        <dbReference type="Proteomes" id="UP000062645"/>
    </source>
</evidence>
<dbReference type="Proteomes" id="UP000062645">
    <property type="component" value="Chromosome"/>
</dbReference>
<gene>
    <name evidence="1" type="ORF">ACX27_24405</name>
</gene>
<protein>
    <submittedName>
        <fullName evidence="1">Uncharacterized protein</fullName>
    </submittedName>
</protein>
<sequence>MTILNQQQQAELIIQQACKENFTDSEKAIYDDFILEAGVKNPAKMTEATADALIRYLNGCEASNEFVANVVNRLAQVAPAHIMTKILLSDNDGDGVPLYEELKLGTKVTEFDTSFEIAAARQRQYQFSPTRNCDMEL</sequence>
<dbReference type="STRING" id="224013.ACX27_24405"/>
<accession>A0A0M4TXC7</accession>
<dbReference type="KEGG" id="npz:ACX27_24405"/>
<organism evidence="1 2">
    <name type="scientific">Nostoc piscinale CENA21</name>
    <dbReference type="NCBI Taxonomy" id="224013"/>
    <lineage>
        <taxon>Bacteria</taxon>
        <taxon>Bacillati</taxon>
        <taxon>Cyanobacteriota</taxon>
        <taxon>Cyanophyceae</taxon>
        <taxon>Nostocales</taxon>
        <taxon>Nostocaceae</taxon>
        <taxon>Nostoc</taxon>
    </lineage>
</organism>
<keyword evidence="2" id="KW-1185">Reference proteome</keyword>
<dbReference type="OrthoDB" id="487895at2"/>